<reference evidence="2" key="1">
    <citation type="journal article" date="2023" name="Mol. Phylogenet. Evol.">
        <title>Genome-scale phylogeny and comparative genomics of the fungal order Sordariales.</title>
        <authorList>
            <person name="Hensen N."/>
            <person name="Bonometti L."/>
            <person name="Westerberg I."/>
            <person name="Brannstrom I.O."/>
            <person name="Guillou S."/>
            <person name="Cros-Aarteil S."/>
            <person name="Calhoun S."/>
            <person name="Haridas S."/>
            <person name="Kuo A."/>
            <person name="Mondo S."/>
            <person name="Pangilinan J."/>
            <person name="Riley R."/>
            <person name="LaButti K."/>
            <person name="Andreopoulos B."/>
            <person name="Lipzen A."/>
            <person name="Chen C."/>
            <person name="Yan M."/>
            <person name="Daum C."/>
            <person name="Ng V."/>
            <person name="Clum A."/>
            <person name="Steindorff A."/>
            <person name="Ohm R.A."/>
            <person name="Martin F."/>
            <person name="Silar P."/>
            <person name="Natvig D.O."/>
            <person name="Lalanne C."/>
            <person name="Gautier V."/>
            <person name="Ament-Velasquez S.L."/>
            <person name="Kruys A."/>
            <person name="Hutchinson M.I."/>
            <person name="Powell A.J."/>
            <person name="Barry K."/>
            <person name="Miller A.N."/>
            <person name="Grigoriev I.V."/>
            <person name="Debuchy R."/>
            <person name="Gladieux P."/>
            <person name="Hiltunen Thoren M."/>
            <person name="Johannesson H."/>
        </authorList>
    </citation>
    <scope>NUCLEOTIDE SEQUENCE</scope>
    <source>
        <strain evidence="2">PSN309</strain>
    </source>
</reference>
<feature type="region of interest" description="Disordered" evidence="1">
    <location>
        <begin position="135"/>
        <end position="166"/>
    </location>
</feature>
<proteinExistence type="predicted"/>
<sequence length="166" mass="19015">MLATLESKTPWDDWTTPSNFLNYAKLEVEYYHDVYEYNFEGTTTKLAWAVLLSHVALVVWHFVSTIWHGNWHSSAWEQLGDLVTLGLNSSVGEGERKRLLRNPGVRVGRRETWRLVARVCEADDGRRVELRLSDESRDAKKKALDAEHGGDEGDQGVPPRAFRKYG</sequence>
<dbReference type="EMBL" id="MU864516">
    <property type="protein sequence ID" value="KAK4183914.1"/>
    <property type="molecule type" value="Genomic_DNA"/>
</dbReference>
<reference evidence="2" key="2">
    <citation type="submission" date="2023-05" db="EMBL/GenBank/DDBJ databases">
        <authorList>
            <consortium name="Lawrence Berkeley National Laboratory"/>
            <person name="Steindorff A."/>
            <person name="Hensen N."/>
            <person name="Bonometti L."/>
            <person name="Westerberg I."/>
            <person name="Brannstrom I.O."/>
            <person name="Guillou S."/>
            <person name="Cros-Aarteil S."/>
            <person name="Calhoun S."/>
            <person name="Haridas S."/>
            <person name="Kuo A."/>
            <person name="Mondo S."/>
            <person name="Pangilinan J."/>
            <person name="Riley R."/>
            <person name="Labutti K."/>
            <person name="Andreopoulos B."/>
            <person name="Lipzen A."/>
            <person name="Chen C."/>
            <person name="Yanf M."/>
            <person name="Daum C."/>
            <person name="Ng V."/>
            <person name="Clum A."/>
            <person name="Ohm R."/>
            <person name="Martin F."/>
            <person name="Silar P."/>
            <person name="Natvig D."/>
            <person name="Lalanne C."/>
            <person name="Gautier V."/>
            <person name="Ament-Velasquez S.L."/>
            <person name="Kruys A."/>
            <person name="Hutchinson M.I."/>
            <person name="Powell A.J."/>
            <person name="Barry K."/>
            <person name="Miller A.N."/>
            <person name="Grigoriev I.V."/>
            <person name="Debuchy R."/>
            <person name="Gladieux P."/>
            <person name="Thoren M.H."/>
            <person name="Johannesson H."/>
        </authorList>
    </citation>
    <scope>NUCLEOTIDE SEQUENCE</scope>
    <source>
        <strain evidence="2">PSN309</strain>
    </source>
</reference>
<organism evidence="2 3">
    <name type="scientific">Podospora australis</name>
    <dbReference type="NCBI Taxonomy" id="1536484"/>
    <lineage>
        <taxon>Eukaryota</taxon>
        <taxon>Fungi</taxon>
        <taxon>Dikarya</taxon>
        <taxon>Ascomycota</taxon>
        <taxon>Pezizomycotina</taxon>
        <taxon>Sordariomycetes</taxon>
        <taxon>Sordariomycetidae</taxon>
        <taxon>Sordariales</taxon>
        <taxon>Podosporaceae</taxon>
        <taxon>Podospora</taxon>
    </lineage>
</organism>
<evidence type="ECO:0000313" key="2">
    <source>
        <dbReference type="EMBL" id="KAK4183914.1"/>
    </source>
</evidence>
<comment type="caution">
    <text evidence="2">The sequence shown here is derived from an EMBL/GenBank/DDBJ whole genome shotgun (WGS) entry which is preliminary data.</text>
</comment>
<feature type="compositionally biased region" description="Basic and acidic residues" evidence="1">
    <location>
        <begin position="135"/>
        <end position="151"/>
    </location>
</feature>
<dbReference type="Proteomes" id="UP001302126">
    <property type="component" value="Unassembled WGS sequence"/>
</dbReference>
<name>A0AAN6WL75_9PEZI</name>
<dbReference type="AlphaFoldDB" id="A0AAN6WL75"/>
<evidence type="ECO:0000313" key="3">
    <source>
        <dbReference type="Proteomes" id="UP001302126"/>
    </source>
</evidence>
<gene>
    <name evidence="2" type="ORF">QBC35DRAFT_78282</name>
</gene>
<evidence type="ECO:0000256" key="1">
    <source>
        <dbReference type="SAM" id="MobiDB-lite"/>
    </source>
</evidence>
<protein>
    <submittedName>
        <fullName evidence="2">Uncharacterized protein</fullName>
    </submittedName>
</protein>
<keyword evidence="3" id="KW-1185">Reference proteome</keyword>
<accession>A0AAN6WL75</accession>